<dbReference type="EMBL" id="CM016554">
    <property type="protein sequence ID" value="TKW29454.1"/>
    <property type="molecule type" value="Genomic_DNA"/>
</dbReference>
<dbReference type="OMA" id="ANWISCM"/>
<keyword evidence="2" id="KW-1185">Reference proteome</keyword>
<accession>A0A4U6VLF5</accession>
<organism evidence="1 2">
    <name type="scientific">Setaria viridis</name>
    <name type="common">Green bristlegrass</name>
    <name type="synonym">Setaria italica subsp. viridis</name>
    <dbReference type="NCBI Taxonomy" id="4556"/>
    <lineage>
        <taxon>Eukaryota</taxon>
        <taxon>Viridiplantae</taxon>
        <taxon>Streptophyta</taxon>
        <taxon>Embryophyta</taxon>
        <taxon>Tracheophyta</taxon>
        <taxon>Spermatophyta</taxon>
        <taxon>Magnoliopsida</taxon>
        <taxon>Liliopsida</taxon>
        <taxon>Poales</taxon>
        <taxon>Poaceae</taxon>
        <taxon>PACMAD clade</taxon>
        <taxon>Panicoideae</taxon>
        <taxon>Panicodae</taxon>
        <taxon>Paniceae</taxon>
        <taxon>Cenchrinae</taxon>
        <taxon>Setaria</taxon>
    </lineage>
</organism>
<gene>
    <name evidence="1" type="ORF">SEVIR_3G395500v2</name>
</gene>
<dbReference type="Proteomes" id="UP000298652">
    <property type="component" value="Chromosome 3"/>
</dbReference>
<reference evidence="1" key="1">
    <citation type="submission" date="2019-03" db="EMBL/GenBank/DDBJ databases">
        <title>WGS assembly of Setaria viridis.</title>
        <authorList>
            <person name="Huang P."/>
            <person name="Jenkins J."/>
            <person name="Grimwood J."/>
            <person name="Barry K."/>
            <person name="Healey A."/>
            <person name="Mamidi S."/>
            <person name="Sreedasyam A."/>
            <person name="Shu S."/>
            <person name="Feldman M."/>
            <person name="Wu J."/>
            <person name="Yu Y."/>
            <person name="Chen C."/>
            <person name="Johnson J."/>
            <person name="Rokhsar D."/>
            <person name="Baxter I."/>
            <person name="Schmutz J."/>
            <person name="Brutnell T."/>
            <person name="Kellogg E."/>
        </authorList>
    </citation>
    <scope>NUCLEOTIDE SEQUENCE [LARGE SCALE GENOMIC DNA]</scope>
</reference>
<evidence type="ECO:0000313" key="2">
    <source>
        <dbReference type="Proteomes" id="UP000298652"/>
    </source>
</evidence>
<name>A0A4U6VLF5_SETVI</name>
<proteinExistence type="predicted"/>
<sequence length="111" mass="13417">MYLFTQCRVTRRLWDMVANWISCMAIQPMLWEHEESLDHWWSARATTQCCSRKGMRSLIMLVSWTVWRERNSRIFERKESTINMMFDRIRDESALWIATGAKHLSILLTRC</sequence>
<evidence type="ECO:0000313" key="1">
    <source>
        <dbReference type="EMBL" id="TKW29454.1"/>
    </source>
</evidence>
<protein>
    <submittedName>
        <fullName evidence="1">Uncharacterized protein</fullName>
    </submittedName>
</protein>
<dbReference type="Gramene" id="TKW29454">
    <property type="protein sequence ID" value="TKW29454"/>
    <property type="gene ID" value="SEVIR_3G395500v2"/>
</dbReference>
<dbReference type="AlphaFoldDB" id="A0A4U6VLF5"/>